<feature type="signal peptide" evidence="1">
    <location>
        <begin position="1"/>
        <end position="16"/>
    </location>
</feature>
<reference evidence="2" key="1">
    <citation type="journal article" date="2020" name="Fungal Divers.">
        <title>Resolving the Mortierellaceae phylogeny through synthesis of multi-gene phylogenetics and phylogenomics.</title>
        <authorList>
            <person name="Vandepol N."/>
            <person name="Liber J."/>
            <person name="Desiro A."/>
            <person name="Na H."/>
            <person name="Kennedy M."/>
            <person name="Barry K."/>
            <person name="Grigoriev I.V."/>
            <person name="Miller A.N."/>
            <person name="O'Donnell K."/>
            <person name="Stajich J.E."/>
            <person name="Bonito G."/>
        </authorList>
    </citation>
    <scope>NUCLEOTIDE SEQUENCE</scope>
    <source>
        <strain evidence="2">NRRL 2591</strain>
    </source>
</reference>
<dbReference type="Proteomes" id="UP000723463">
    <property type="component" value="Unassembled WGS sequence"/>
</dbReference>
<dbReference type="AlphaFoldDB" id="A0A9P6F2B9"/>
<name>A0A9P6F2B9_9FUNG</name>
<keyword evidence="1" id="KW-0732">Signal</keyword>
<organism evidence="2 3">
    <name type="scientific">Mortierella hygrophila</name>
    <dbReference type="NCBI Taxonomy" id="979708"/>
    <lineage>
        <taxon>Eukaryota</taxon>
        <taxon>Fungi</taxon>
        <taxon>Fungi incertae sedis</taxon>
        <taxon>Mucoromycota</taxon>
        <taxon>Mortierellomycotina</taxon>
        <taxon>Mortierellomycetes</taxon>
        <taxon>Mortierellales</taxon>
        <taxon>Mortierellaceae</taxon>
        <taxon>Mortierella</taxon>
    </lineage>
</organism>
<keyword evidence="3" id="KW-1185">Reference proteome</keyword>
<dbReference type="EMBL" id="JAAAXW010000189">
    <property type="protein sequence ID" value="KAF9540740.1"/>
    <property type="molecule type" value="Genomic_DNA"/>
</dbReference>
<protein>
    <submittedName>
        <fullName evidence="2">Uncharacterized protein</fullName>
    </submittedName>
</protein>
<sequence>MKLLILLLLALTVVFALPTDRVEKRAETAGCISSTLTWSARQVDTVSKGITRLDAFALDINQIYYGIITPHTSQNDVFIESKDKTWSVKHGEVAQNKTLTLIYKDQSFTFDVYHNKKRVAQLSKITEWEYEYYCCI</sequence>
<evidence type="ECO:0000256" key="1">
    <source>
        <dbReference type="SAM" id="SignalP"/>
    </source>
</evidence>
<gene>
    <name evidence="2" type="ORF">EC957_003758</name>
</gene>
<accession>A0A9P6F2B9</accession>
<feature type="chain" id="PRO_5040486068" evidence="1">
    <location>
        <begin position="17"/>
        <end position="136"/>
    </location>
</feature>
<comment type="caution">
    <text evidence="2">The sequence shown here is derived from an EMBL/GenBank/DDBJ whole genome shotgun (WGS) entry which is preliminary data.</text>
</comment>
<proteinExistence type="predicted"/>
<evidence type="ECO:0000313" key="2">
    <source>
        <dbReference type="EMBL" id="KAF9540740.1"/>
    </source>
</evidence>
<evidence type="ECO:0000313" key="3">
    <source>
        <dbReference type="Proteomes" id="UP000723463"/>
    </source>
</evidence>